<dbReference type="AlphaFoldDB" id="A0A9Q1J9H9"/>
<dbReference type="Proteomes" id="UP001152622">
    <property type="component" value="Chromosome 2"/>
</dbReference>
<reference evidence="1" key="1">
    <citation type="journal article" date="2023" name="Science">
        <title>Genome structures resolve the early diversification of teleost fishes.</title>
        <authorList>
            <person name="Parey E."/>
            <person name="Louis A."/>
            <person name="Montfort J."/>
            <person name="Bouchez O."/>
            <person name="Roques C."/>
            <person name="Iampietro C."/>
            <person name="Lluch J."/>
            <person name="Castinel A."/>
            <person name="Donnadieu C."/>
            <person name="Desvignes T."/>
            <person name="Floi Bucao C."/>
            <person name="Jouanno E."/>
            <person name="Wen M."/>
            <person name="Mejri S."/>
            <person name="Dirks R."/>
            <person name="Jansen H."/>
            <person name="Henkel C."/>
            <person name="Chen W.J."/>
            <person name="Zahm M."/>
            <person name="Cabau C."/>
            <person name="Klopp C."/>
            <person name="Thompson A.W."/>
            <person name="Robinson-Rechavi M."/>
            <person name="Braasch I."/>
            <person name="Lecointre G."/>
            <person name="Bobe J."/>
            <person name="Postlethwait J.H."/>
            <person name="Berthelot C."/>
            <person name="Roest Crollius H."/>
            <person name="Guiguen Y."/>
        </authorList>
    </citation>
    <scope>NUCLEOTIDE SEQUENCE</scope>
    <source>
        <strain evidence="1">WJC10195</strain>
    </source>
</reference>
<sequence>MLLAPQPAESPAASIETQCFLTATGRSLRCTQTVAVMAQTKTGIWKLSDSCGESGFSTESPRGKSHVLAAANGFCREACQRTQRTDCALTGINENKSSRRTIFAWLSVNAQPTECASRHAVEQRAPRILGKASV</sequence>
<gene>
    <name evidence="1" type="ORF">SKAU_G00070790</name>
</gene>
<comment type="caution">
    <text evidence="1">The sequence shown here is derived from an EMBL/GenBank/DDBJ whole genome shotgun (WGS) entry which is preliminary data.</text>
</comment>
<name>A0A9Q1J9H9_SYNKA</name>
<protein>
    <submittedName>
        <fullName evidence="1">Uncharacterized protein</fullName>
    </submittedName>
</protein>
<evidence type="ECO:0000313" key="1">
    <source>
        <dbReference type="EMBL" id="KAJ8376499.1"/>
    </source>
</evidence>
<keyword evidence="2" id="KW-1185">Reference proteome</keyword>
<dbReference type="EMBL" id="JAINUF010000002">
    <property type="protein sequence ID" value="KAJ8376499.1"/>
    <property type="molecule type" value="Genomic_DNA"/>
</dbReference>
<proteinExistence type="predicted"/>
<evidence type="ECO:0000313" key="2">
    <source>
        <dbReference type="Proteomes" id="UP001152622"/>
    </source>
</evidence>
<organism evidence="1 2">
    <name type="scientific">Synaphobranchus kaupii</name>
    <name type="common">Kaup's arrowtooth eel</name>
    <dbReference type="NCBI Taxonomy" id="118154"/>
    <lineage>
        <taxon>Eukaryota</taxon>
        <taxon>Metazoa</taxon>
        <taxon>Chordata</taxon>
        <taxon>Craniata</taxon>
        <taxon>Vertebrata</taxon>
        <taxon>Euteleostomi</taxon>
        <taxon>Actinopterygii</taxon>
        <taxon>Neopterygii</taxon>
        <taxon>Teleostei</taxon>
        <taxon>Anguilliformes</taxon>
        <taxon>Synaphobranchidae</taxon>
        <taxon>Synaphobranchus</taxon>
    </lineage>
</organism>
<accession>A0A9Q1J9H9</accession>